<keyword evidence="4 6" id="KW-0175">Coiled coil</keyword>
<dbReference type="Gene3D" id="1.10.287.1490">
    <property type="match status" value="1"/>
</dbReference>
<feature type="coiled-coil region" evidence="6">
    <location>
        <begin position="714"/>
        <end position="845"/>
    </location>
</feature>
<evidence type="ECO:0000256" key="3">
    <source>
        <dbReference type="ARBA" id="ARBA00022840"/>
    </source>
</evidence>
<evidence type="ECO:0000313" key="9">
    <source>
        <dbReference type="EMBL" id="KJE77361.1"/>
    </source>
</evidence>
<feature type="region of interest" description="Disordered" evidence="7">
    <location>
        <begin position="385"/>
        <end position="413"/>
    </location>
</feature>
<dbReference type="GO" id="GO:0005524">
    <property type="term" value="F:ATP binding"/>
    <property type="evidence" value="ECO:0007669"/>
    <property type="project" value="UniProtKB-KW"/>
</dbReference>
<dbReference type="EMBL" id="JXUW01000005">
    <property type="protein sequence ID" value="KJE77361.1"/>
    <property type="molecule type" value="Genomic_DNA"/>
</dbReference>
<evidence type="ECO:0000256" key="7">
    <source>
        <dbReference type="SAM" id="MobiDB-lite"/>
    </source>
</evidence>
<feature type="domain" description="RecF/RecN/SMC N-terminal" evidence="8">
    <location>
        <begin position="3"/>
        <end position="1098"/>
    </location>
</feature>
<evidence type="ECO:0000256" key="4">
    <source>
        <dbReference type="ARBA" id="ARBA00023054"/>
    </source>
</evidence>
<feature type="coiled-coil region" evidence="6">
    <location>
        <begin position="609"/>
        <end position="671"/>
    </location>
</feature>
<dbReference type="PANTHER" id="PTHR43977">
    <property type="entry name" value="STRUCTURAL MAINTENANCE OF CHROMOSOMES PROTEIN 3"/>
    <property type="match status" value="1"/>
</dbReference>
<dbReference type="GO" id="GO:0030261">
    <property type="term" value="P:chromosome condensation"/>
    <property type="evidence" value="ECO:0007669"/>
    <property type="project" value="InterPro"/>
</dbReference>
<dbReference type="OrthoDB" id="9808768at2"/>
<dbReference type="Pfam" id="PF02463">
    <property type="entry name" value="SMC_N"/>
    <property type="match status" value="1"/>
</dbReference>
<evidence type="ECO:0000256" key="5">
    <source>
        <dbReference type="ARBA" id="ARBA00023125"/>
    </source>
</evidence>
<dbReference type="GeneID" id="78372088"/>
<keyword evidence="5" id="KW-0238">DNA-binding</keyword>
<dbReference type="STRING" id="1121877.FEAC_07950"/>
<comment type="caution">
    <text evidence="9">The sequence shown here is derived from an EMBL/GenBank/DDBJ whole genome shotgun (WGS) entry which is preliminary data.</text>
</comment>
<gene>
    <name evidence="9" type="primary">smc1</name>
    <name evidence="9" type="ORF">FEAC_07950</name>
</gene>
<dbReference type="GO" id="GO:0003677">
    <property type="term" value="F:DNA binding"/>
    <property type="evidence" value="ECO:0007669"/>
    <property type="project" value="UniProtKB-KW"/>
</dbReference>
<dbReference type="InterPro" id="IPR027417">
    <property type="entry name" value="P-loop_NTPase"/>
</dbReference>
<dbReference type="Gene3D" id="3.40.50.300">
    <property type="entry name" value="P-loop containing nucleotide triphosphate hydrolases"/>
    <property type="match status" value="2"/>
</dbReference>
<name>A0A0D8FW87_9ACTN</name>
<dbReference type="SUPFAM" id="SSF52540">
    <property type="entry name" value="P-loop containing nucleoside triphosphate hydrolases"/>
    <property type="match status" value="1"/>
</dbReference>
<keyword evidence="3" id="KW-0067">ATP-binding</keyword>
<dbReference type="InterPro" id="IPR003395">
    <property type="entry name" value="RecF/RecN/SMC_N"/>
</dbReference>
<keyword evidence="10" id="KW-1185">Reference proteome</keyword>
<feature type="coiled-coil region" evidence="6">
    <location>
        <begin position="300"/>
        <end position="355"/>
    </location>
</feature>
<accession>A0A0D8FW87</accession>
<dbReference type="GO" id="GO:0016887">
    <property type="term" value="F:ATP hydrolysis activity"/>
    <property type="evidence" value="ECO:0007669"/>
    <property type="project" value="InterPro"/>
</dbReference>
<dbReference type="NCBIfam" id="TIGR02168">
    <property type="entry name" value="SMC_prok_B"/>
    <property type="match status" value="1"/>
</dbReference>
<sequence length="1128" mass="124919">MKLQRLKMMGFKSFADSVTIEFNAGITAIVGPNGSGKSNVVDALAWVLGAQSPRLMRLAKMEELIYAGGDGRQPLGRAEVTIEFDNADQQVALPMAEIAMSRAMTRNGDALYRLNGAQCRLVDLVDTLSEANLGKTQHVIISQGEIESLANAKGDEIRGVLEDAAQVSVLRRRLNQAERHVESVTQSLGEVAVKERELRRRIKPLRAQVSLYEQRAELTRRRDAVALWVLRRRLEGYGEQAQQAAETLRVITARLGELQEHQEVVERRSSTLEPLLVRLRSARQEIADLRGEVLAAMTPLNELEANIARTDAELAMVTEELDRVNGSRRDVSARIDELEREGEELAVQRAELSAERRRFDERAPVRPVELETLVAELRGQRSHLLAEQRRQRMERERRDSEEQSRQQRRLRAETRNAEVKDELVVRERELAEVEAQRGELVVALEQQRLELESVQVEVADYAGRERELQGQLRVLGSQVNSLAKLAGADAATSLGQTLMPRAGLAQAVAAVLGELSEAHVYDSVDELLAALDAEPVESFVGYVPSKEGSGDASAFFEEAPQWLSTHFEGVRLVDSVLDSLRQGDSSGTLVDRSGTVFRAGLLRVGASQRAVAQLQLATHQRELAELTREHDEIAKRLAELRPKASSSRETLNAAEGELKALTRRGEQIASRVASLHSESGTLAVELEFLQTPVEDAEEMASSVDTEITAIDRQLEEVTAQLDERRLLTQEYERERGELERSDVSIRLKAADLAAQLKAASDRLAELDARADVLGQRATSGDHHHVIGLAEVRGLLARLRSLAEQLSQQANLLLPLEDRVVKARAEEEKERELAEQRRVARALELETLASQRLDAATEESRLRSRLLTEEEAAVRATGLPIAHIRQAVLPDVIAPTAAEPLLAELEDQIVQVGQVNPLAALELGELEEELERFRVETADVREAHQQAEKAFVLIESEMASRINEMVAQVTVEFDRLMERLFRGGTGAIIFDDPTAPLTSSISLDIKIPAKKVRRLGLLSGGERSLVSLAFLFAVLKVRPVPFVVLDEVEAALDDKNLSAFASLIEDVSQDCQVIVVTHQRRTMEVAHSLVGISMSPRGFSNVVRHVLTDAPQDYISGEVPVDGVDDRSA</sequence>
<dbReference type="InterPro" id="IPR024704">
    <property type="entry name" value="SMC"/>
</dbReference>
<organism evidence="9 10">
    <name type="scientific">Ferrimicrobium acidiphilum DSM 19497</name>
    <dbReference type="NCBI Taxonomy" id="1121877"/>
    <lineage>
        <taxon>Bacteria</taxon>
        <taxon>Bacillati</taxon>
        <taxon>Actinomycetota</taxon>
        <taxon>Acidimicrobiia</taxon>
        <taxon>Acidimicrobiales</taxon>
        <taxon>Acidimicrobiaceae</taxon>
        <taxon>Ferrimicrobium</taxon>
    </lineage>
</organism>
<dbReference type="PIRSF" id="PIRSF005719">
    <property type="entry name" value="SMC"/>
    <property type="match status" value="1"/>
</dbReference>
<protein>
    <submittedName>
        <fullName evidence="9">Chromosome partition protein Smc</fullName>
    </submittedName>
</protein>
<dbReference type="GO" id="GO:0007062">
    <property type="term" value="P:sister chromatid cohesion"/>
    <property type="evidence" value="ECO:0007669"/>
    <property type="project" value="InterPro"/>
</dbReference>
<keyword evidence="1" id="KW-0963">Cytoplasm</keyword>
<evidence type="ECO:0000256" key="1">
    <source>
        <dbReference type="ARBA" id="ARBA00022490"/>
    </source>
</evidence>
<dbReference type="Proteomes" id="UP000032336">
    <property type="component" value="Unassembled WGS sequence"/>
</dbReference>
<dbReference type="Gene3D" id="1.20.5.340">
    <property type="match status" value="1"/>
</dbReference>
<dbReference type="InterPro" id="IPR011890">
    <property type="entry name" value="SMC_prok"/>
</dbReference>
<evidence type="ECO:0000259" key="8">
    <source>
        <dbReference type="Pfam" id="PF02463"/>
    </source>
</evidence>
<evidence type="ECO:0000256" key="2">
    <source>
        <dbReference type="ARBA" id="ARBA00022741"/>
    </source>
</evidence>
<dbReference type="AlphaFoldDB" id="A0A0D8FW87"/>
<evidence type="ECO:0000313" key="10">
    <source>
        <dbReference type="Proteomes" id="UP000032336"/>
    </source>
</evidence>
<reference evidence="9 10" key="1">
    <citation type="submission" date="2015-01" db="EMBL/GenBank/DDBJ databases">
        <title>Draft genome of the acidophilic iron oxidizer Ferrimicrobium acidiphilum strain T23.</title>
        <authorList>
            <person name="Poehlein A."/>
            <person name="Eisen S."/>
            <person name="Schloemann M."/>
            <person name="Johnson B.D."/>
            <person name="Daniel R."/>
            <person name="Muehling M."/>
        </authorList>
    </citation>
    <scope>NUCLEOTIDE SEQUENCE [LARGE SCALE GENOMIC DNA]</scope>
    <source>
        <strain evidence="9 10">T23</strain>
    </source>
</reference>
<dbReference type="RefSeq" id="WP_035388752.1">
    <property type="nucleotide sequence ID" value="NZ_JQKF01000004.1"/>
</dbReference>
<evidence type="ECO:0000256" key="6">
    <source>
        <dbReference type="SAM" id="Coils"/>
    </source>
</evidence>
<keyword evidence="2" id="KW-0547">Nucleotide-binding</keyword>
<proteinExistence type="predicted"/>
<dbReference type="PATRIC" id="fig|1121877.4.peg.849"/>
<dbReference type="eggNOG" id="COG1196">
    <property type="taxonomic scope" value="Bacteria"/>
</dbReference>